<dbReference type="PANTHER" id="PTHR22893">
    <property type="entry name" value="NADH OXIDOREDUCTASE-RELATED"/>
    <property type="match status" value="1"/>
</dbReference>
<evidence type="ECO:0000313" key="3">
    <source>
        <dbReference type="Proteomes" id="UP000826462"/>
    </source>
</evidence>
<dbReference type="PANTHER" id="PTHR22893:SF91">
    <property type="entry name" value="NADPH DEHYDROGENASE 2-RELATED"/>
    <property type="match status" value="1"/>
</dbReference>
<protein>
    <submittedName>
        <fullName evidence="2">Alkene reductase</fullName>
    </submittedName>
</protein>
<gene>
    <name evidence="2" type="ORF">KZJ38_25530</name>
</gene>
<evidence type="ECO:0000259" key="1">
    <source>
        <dbReference type="Pfam" id="PF00724"/>
    </source>
</evidence>
<proteinExistence type="predicted"/>
<dbReference type="CDD" id="cd02933">
    <property type="entry name" value="OYE_like_FMN"/>
    <property type="match status" value="1"/>
</dbReference>
<dbReference type="Gene3D" id="3.20.20.70">
    <property type="entry name" value="Aldolase class I"/>
    <property type="match status" value="1"/>
</dbReference>
<dbReference type="InterPro" id="IPR045247">
    <property type="entry name" value="Oye-like"/>
</dbReference>
<organism evidence="2 3">
    <name type="scientific">Paraburkholderia edwinii</name>
    <dbReference type="NCBI Taxonomy" id="2861782"/>
    <lineage>
        <taxon>Bacteria</taxon>
        <taxon>Pseudomonadati</taxon>
        <taxon>Pseudomonadota</taxon>
        <taxon>Betaproteobacteria</taxon>
        <taxon>Burkholderiales</taxon>
        <taxon>Burkholderiaceae</taxon>
        <taxon>Paraburkholderia</taxon>
    </lineage>
</organism>
<dbReference type="Pfam" id="PF00724">
    <property type="entry name" value="Oxidored_FMN"/>
    <property type="match status" value="1"/>
</dbReference>
<name>A0ABX8UVK6_9BURK</name>
<dbReference type="InterPro" id="IPR013785">
    <property type="entry name" value="Aldolase_TIM"/>
</dbReference>
<dbReference type="RefSeq" id="WP_219802575.1">
    <property type="nucleotide sequence ID" value="NZ_CP080096.1"/>
</dbReference>
<feature type="domain" description="NADH:flavin oxidoreductase/NADH oxidase N-terminal" evidence="1">
    <location>
        <begin position="4"/>
        <end position="330"/>
    </location>
</feature>
<reference evidence="2 3" key="1">
    <citation type="submission" date="2021-07" db="EMBL/GenBank/DDBJ databases">
        <title>Paraburkholderia edwinii protects Aspergillus sp. from phenazines by acting as a toxin sponge.</title>
        <authorList>
            <person name="Dahlstrom K.M."/>
            <person name="Newman D.K."/>
        </authorList>
    </citation>
    <scope>NUCLEOTIDE SEQUENCE [LARGE SCALE GENOMIC DNA]</scope>
    <source>
        <strain evidence="2 3">Pe01</strain>
    </source>
</reference>
<accession>A0ABX8UVK6</accession>
<dbReference type="Proteomes" id="UP000826462">
    <property type="component" value="Chromosome 2"/>
</dbReference>
<keyword evidence="3" id="KW-1185">Reference proteome</keyword>
<dbReference type="EMBL" id="CP080096">
    <property type="protein sequence ID" value="QYD73038.1"/>
    <property type="molecule type" value="Genomic_DNA"/>
</dbReference>
<sequence>MTTLWDPIRIGKLQLPHRFAMAPMTRSRANADGTPGPLAAEYYAQRASLGLLISEGTQPSEDGQGYLTTPGIHNTAQAKGWRAVTSAVNRAGAVMFIQLMHAGRMSHPDNTPHHRQALAPSAIASGEKMYTVNGMQPMPAPRAMSVEDIRTTVKDFRRAAAYAIEAGADGVELHGGHGYLLHQFFAANANQRNDEYGGSYKRRARFAIEVAEAVADEIGPDRTAIRLSPLRHVGGLIEGDENADLYRYFVRELNAMKLAYLHVFAEPKIEALLQEIREAWSKPLMLLRAERIIGNLAADIESGLADMIAIGRWALANPDFISRFERNEPLNEADHTTFYGGTAQGYTDYPTLAQLQSADK</sequence>
<evidence type="ECO:0000313" key="2">
    <source>
        <dbReference type="EMBL" id="QYD73038.1"/>
    </source>
</evidence>
<dbReference type="SUPFAM" id="SSF51395">
    <property type="entry name" value="FMN-linked oxidoreductases"/>
    <property type="match status" value="1"/>
</dbReference>
<dbReference type="InterPro" id="IPR001155">
    <property type="entry name" value="OxRdtase_FMN_N"/>
</dbReference>